<organism evidence="1 2">
    <name type="scientific">Brassica cretica</name>
    <name type="common">Mustard</name>
    <dbReference type="NCBI Taxonomy" id="69181"/>
    <lineage>
        <taxon>Eukaryota</taxon>
        <taxon>Viridiplantae</taxon>
        <taxon>Streptophyta</taxon>
        <taxon>Embryophyta</taxon>
        <taxon>Tracheophyta</taxon>
        <taxon>Spermatophyta</taxon>
        <taxon>Magnoliopsida</taxon>
        <taxon>eudicotyledons</taxon>
        <taxon>Gunneridae</taxon>
        <taxon>Pentapetalae</taxon>
        <taxon>rosids</taxon>
        <taxon>malvids</taxon>
        <taxon>Brassicales</taxon>
        <taxon>Brassicaceae</taxon>
        <taxon>Brassiceae</taxon>
        <taxon>Brassica</taxon>
    </lineage>
</organism>
<dbReference type="EMBL" id="QGKV02000649">
    <property type="protein sequence ID" value="KAF3579168.1"/>
    <property type="molecule type" value="Genomic_DNA"/>
</dbReference>
<keyword evidence="2" id="KW-1185">Reference proteome</keyword>
<dbReference type="Proteomes" id="UP000266723">
    <property type="component" value="Unassembled WGS sequence"/>
</dbReference>
<evidence type="ECO:0000313" key="2">
    <source>
        <dbReference type="Proteomes" id="UP000266723"/>
    </source>
</evidence>
<protein>
    <submittedName>
        <fullName evidence="1">Uncharacterized protein</fullName>
    </submittedName>
</protein>
<gene>
    <name evidence="1" type="ORF">DY000_02029832</name>
</gene>
<accession>A0ABQ7DME2</accession>
<reference evidence="1 2" key="1">
    <citation type="journal article" date="2020" name="BMC Genomics">
        <title>Intraspecific diversification of the crop wild relative Brassica cretica Lam. using demographic model selection.</title>
        <authorList>
            <person name="Kioukis A."/>
            <person name="Michalopoulou V.A."/>
            <person name="Briers L."/>
            <person name="Pirintsos S."/>
            <person name="Studholme D.J."/>
            <person name="Pavlidis P."/>
            <person name="Sarris P.F."/>
        </authorList>
    </citation>
    <scope>NUCLEOTIDE SEQUENCE [LARGE SCALE GENOMIC DNA]</scope>
    <source>
        <strain evidence="2">cv. PFS-1207/04</strain>
    </source>
</reference>
<comment type="caution">
    <text evidence="1">The sequence shown here is derived from an EMBL/GenBank/DDBJ whole genome shotgun (WGS) entry which is preliminary data.</text>
</comment>
<evidence type="ECO:0000313" key="1">
    <source>
        <dbReference type="EMBL" id="KAF3579168.1"/>
    </source>
</evidence>
<name>A0ABQ7DME2_BRACR</name>
<sequence>MLRNHKPMSTRHGITTDLRQSADVNGKRVSVLLLADWTVKTSSRNRFPKWRRCPFATQLEKEINSENRDGGDGEEETWFEEVEKTVDQLLKIYQIKRKERDLFCTLWSRSIPSQIWRSSRVDDALRHWVVSPLVVSSQCGVRLVAEASSSCSGLVALVVRQFGFWFSSLLDGISPEEVNPPNPFTLYGLNGLMGVDGP</sequence>
<proteinExistence type="predicted"/>